<gene>
    <name evidence="2" type="ORF">A6122_1889</name>
</gene>
<feature type="coiled-coil region" evidence="1">
    <location>
        <begin position="61"/>
        <end position="88"/>
    </location>
</feature>
<evidence type="ECO:0000313" key="3">
    <source>
        <dbReference type="Proteomes" id="UP000077071"/>
    </source>
</evidence>
<keyword evidence="3" id="KW-1185">Reference proteome</keyword>
<evidence type="ECO:0000313" key="2">
    <source>
        <dbReference type="EMBL" id="AND17017.1"/>
    </source>
</evidence>
<dbReference type="EMBL" id="CP015515">
    <property type="protein sequence ID" value="AND17017.1"/>
    <property type="molecule type" value="Genomic_DNA"/>
</dbReference>
<dbReference type="KEGG" id="rtn:A6122_1889"/>
<name>A0A160KTY2_9MICO</name>
<organism evidence="2 3">
    <name type="scientific">Rathayibacter tritici</name>
    <dbReference type="NCBI Taxonomy" id="33888"/>
    <lineage>
        <taxon>Bacteria</taxon>
        <taxon>Bacillati</taxon>
        <taxon>Actinomycetota</taxon>
        <taxon>Actinomycetes</taxon>
        <taxon>Micrococcales</taxon>
        <taxon>Microbacteriaceae</taxon>
        <taxon>Rathayibacter</taxon>
    </lineage>
</organism>
<proteinExistence type="predicted"/>
<dbReference type="STRING" id="33888.A6122_1889"/>
<dbReference type="Gene3D" id="1.10.287.1060">
    <property type="entry name" value="ESAT-6-like"/>
    <property type="match status" value="1"/>
</dbReference>
<keyword evidence="1" id="KW-0175">Coiled coil</keyword>
<dbReference type="AlphaFoldDB" id="A0A160KTY2"/>
<evidence type="ECO:0000256" key="1">
    <source>
        <dbReference type="SAM" id="Coils"/>
    </source>
</evidence>
<dbReference type="Proteomes" id="UP000077071">
    <property type="component" value="Chromosome"/>
</dbReference>
<accession>A0A160KTY2</accession>
<sequence length="96" mass="10410">MWSMSRVLSTEEAKSAIQQIQSIVNGGLTDQISQLDAQGRTLSDPNVWDGPLASQFRSSTWPETKSALEKAKQELEELRSQLATISQNIFAAGGGS</sequence>
<dbReference type="PATRIC" id="fig|33888.3.peg.2094"/>
<protein>
    <submittedName>
        <fullName evidence="2">Pyrophosphorylase</fullName>
    </submittedName>
</protein>
<reference evidence="2 3" key="1">
    <citation type="submission" date="2016-05" db="EMBL/GenBank/DDBJ databases">
        <title>Complete genome sequence of Rathayibacter tritici NCPPB 1953.</title>
        <authorList>
            <person name="Park J."/>
            <person name="Lee H.-H."/>
            <person name="Lee S.-W."/>
            <person name="Seo Y.-S."/>
        </authorList>
    </citation>
    <scope>NUCLEOTIDE SEQUENCE [LARGE SCALE GENOMIC DNA]</scope>
    <source>
        <strain evidence="2 3">NCPPB 1953</strain>
    </source>
</reference>